<dbReference type="Proteomes" id="UP000607331">
    <property type="component" value="Unassembled WGS sequence"/>
</dbReference>
<feature type="chain" id="PRO_5045950351" evidence="1">
    <location>
        <begin position="24"/>
        <end position="166"/>
    </location>
</feature>
<evidence type="ECO:0000313" key="2">
    <source>
        <dbReference type="EMBL" id="MBC1185518.1"/>
    </source>
</evidence>
<name>A0ABR6RQW2_9ENTR</name>
<sequence>MKLALKIVAVILGGISVSHTAFAEHYNEGDQEQLTLECVLTNNKLASAFIAQDAAGYALGKTQTPTSELNLVTNQHGVTAYYNAGMISGGSLYWIRIVKGPYEYIVYDKEQRGDMSGVVVTKSGKTIFHKACKEPIKVGTQSSSSISSRAAEEDSEFDRVVDLINQ</sequence>
<organism evidence="2 3">
    <name type="scientific">Kluyvera sichuanensis</name>
    <dbReference type="NCBI Taxonomy" id="2725494"/>
    <lineage>
        <taxon>Bacteria</taxon>
        <taxon>Pseudomonadati</taxon>
        <taxon>Pseudomonadota</taxon>
        <taxon>Gammaproteobacteria</taxon>
        <taxon>Enterobacterales</taxon>
        <taxon>Enterobacteriaceae</taxon>
        <taxon>Kluyvera</taxon>
    </lineage>
</organism>
<evidence type="ECO:0000256" key="1">
    <source>
        <dbReference type="SAM" id="SignalP"/>
    </source>
</evidence>
<gene>
    <name evidence="2" type="ORF">HII27_07270</name>
</gene>
<dbReference type="EMBL" id="JABBJF010000004">
    <property type="protein sequence ID" value="MBC1185518.1"/>
    <property type="molecule type" value="Genomic_DNA"/>
</dbReference>
<keyword evidence="3" id="KW-1185">Reference proteome</keyword>
<accession>A0ABR6RQW2</accession>
<comment type="caution">
    <text evidence="2">The sequence shown here is derived from an EMBL/GenBank/DDBJ whole genome shotgun (WGS) entry which is preliminary data.</text>
</comment>
<keyword evidence="1" id="KW-0732">Signal</keyword>
<protein>
    <submittedName>
        <fullName evidence="2">Uncharacterized protein</fullName>
    </submittedName>
</protein>
<reference evidence="2 3" key="1">
    <citation type="submission" date="2020-04" db="EMBL/GenBank/DDBJ databases">
        <title>The draft genome of Kluyvera sichuanensis strain SCKS090646.</title>
        <authorList>
            <person name="Wei L."/>
            <person name="Liu L."/>
            <person name="Feng Y."/>
            <person name="Zong Z."/>
        </authorList>
    </citation>
    <scope>NUCLEOTIDE SEQUENCE [LARGE SCALE GENOMIC DNA]</scope>
    <source>
        <strain evidence="2 3">090646</strain>
    </source>
</reference>
<evidence type="ECO:0000313" key="3">
    <source>
        <dbReference type="Proteomes" id="UP000607331"/>
    </source>
</evidence>
<proteinExistence type="predicted"/>
<dbReference type="RefSeq" id="WP_185667256.1">
    <property type="nucleotide sequence ID" value="NZ_JABBJF010000004.1"/>
</dbReference>
<feature type="signal peptide" evidence="1">
    <location>
        <begin position="1"/>
        <end position="23"/>
    </location>
</feature>